<reference evidence="9 10" key="1">
    <citation type="submission" date="2020-12" db="EMBL/GenBank/DDBJ databases">
        <authorList>
            <person name="Zheng R.K."/>
            <person name="Sun C.M."/>
        </authorList>
    </citation>
    <scope>NUCLEOTIDE SEQUENCE [LARGE SCALE GENOMIC DNA]</scope>
    <source>
        <strain evidence="9 10">ZRK001</strain>
    </source>
</reference>
<evidence type="ECO:0000256" key="6">
    <source>
        <dbReference type="ARBA" id="ARBA00047939"/>
    </source>
</evidence>
<dbReference type="GO" id="GO:0005524">
    <property type="term" value="F:ATP binding"/>
    <property type="evidence" value="ECO:0007669"/>
    <property type="project" value="UniProtKB-KW"/>
</dbReference>
<dbReference type="PROSITE" id="PS51459">
    <property type="entry name" value="FIDO"/>
    <property type="match status" value="1"/>
</dbReference>
<keyword evidence="3" id="KW-0547">Nucleotide-binding</keyword>
<name>A0A7T7HNG6_9HYPH</name>
<dbReference type="EMBL" id="CP066786">
    <property type="protein sequence ID" value="QQM32369.1"/>
    <property type="molecule type" value="Genomic_DNA"/>
</dbReference>
<dbReference type="Proteomes" id="UP000596083">
    <property type="component" value="Chromosome"/>
</dbReference>
<dbReference type="KEGG" id="mlut:JET14_09640"/>
<evidence type="ECO:0000313" key="10">
    <source>
        <dbReference type="Proteomes" id="UP000596083"/>
    </source>
</evidence>
<evidence type="ECO:0000256" key="1">
    <source>
        <dbReference type="ARBA" id="ARBA00022679"/>
    </source>
</evidence>
<dbReference type="Pfam" id="PF02661">
    <property type="entry name" value="Fic"/>
    <property type="match status" value="1"/>
</dbReference>
<dbReference type="Gene3D" id="1.10.3290.10">
    <property type="entry name" value="Fido-like domain"/>
    <property type="match status" value="1"/>
</dbReference>
<dbReference type="PANTHER" id="PTHR39560:SF1">
    <property type="entry name" value="PROTEIN ADENYLYLTRANSFERASE FIC-RELATED"/>
    <property type="match status" value="1"/>
</dbReference>
<keyword evidence="4" id="KW-0067">ATP-binding</keyword>
<dbReference type="SUPFAM" id="SSF140931">
    <property type="entry name" value="Fic-like"/>
    <property type="match status" value="1"/>
</dbReference>
<dbReference type="InterPro" id="IPR003812">
    <property type="entry name" value="Fido"/>
</dbReference>
<proteinExistence type="predicted"/>
<keyword evidence="2" id="KW-0548">Nucleotidyltransferase</keyword>
<evidence type="ECO:0000256" key="7">
    <source>
        <dbReference type="ARBA" id="ARBA00048696"/>
    </source>
</evidence>
<dbReference type="GO" id="GO:0070733">
    <property type="term" value="F:AMPylase activity"/>
    <property type="evidence" value="ECO:0007669"/>
    <property type="project" value="UniProtKB-EC"/>
</dbReference>
<dbReference type="InterPro" id="IPR036597">
    <property type="entry name" value="Fido-like_dom_sf"/>
</dbReference>
<keyword evidence="1" id="KW-0808">Transferase</keyword>
<dbReference type="EC" id="2.7.7.108" evidence="5"/>
<dbReference type="AlphaFoldDB" id="A0A7T7HNG6"/>
<feature type="domain" description="Fido" evidence="8">
    <location>
        <begin position="52"/>
        <end position="190"/>
    </location>
</feature>
<evidence type="ECO:0000256" key="2">
    <source>
        <dbReference type="ARBA" id="ARBA00022695"/>
    </source>
</evidence>
<evidence type="ECO:0000256" key="4">
    <source>
        <dbReference type="ARBA" id="ARBA00022840"/>
    </source>
</evidence>
<evidence type="ECO:0000256" key="5">
    <source>
        <dbReference type="ARBA" id="ARBA00034531"/>
    </source>
</evidence>
<comment type="catalytic activity">
    <reaction evidence="6">
        <text>L-threonyl-[protein] + ATP = 3-O-(5'-adenylyl)-L-threonyl-[protein] + diphosphate</text>
        <dbReference type="Rhea" id="RHEA:54292"/>
        <dbReference type="Rhea" id="RHEA-COMP:11060"/>
        <dbReference type="Rhea" id="RHEA-COMP:13847"/>
        <dbReference type="ChEBI" id="CHEBI:30013"/>
        <dbReference type="ChEBI" id="CHEBI:30616"/>
        <dbReference type="ChEBI" id="CHEBI:33019"/>
        <dbReference type="ChEBI" id="CHEBI:138113"/>
        <dbReference type="EC" id="2.7.7.108"/>
    </reaction>
</comment>
<dbReference type="GO" id="GO:0051302">
    <property type="term" value="P:regulation of cell division"/>
    <property type="evidence" value="ECO:0007669"/>
    <property type="project" value="TreeGrafter"/>
</dbReference>
<organism evidence="9 10">
    <name type="scientific">Martelella lutilitoris</name>
    <dbReference type="NCBI Taxonomy" id="2583532"/>
    <lineage>
        <taxon>Bacteria</taxon>
        <taxon>Pseudomonadati</taxon>
        <taxon>Pseudomonadota</taxon>
        <taxon>Alphaproteobacteria</taxon>
        <taxon>Hyphomicrobiales</taxon>
        <taxon>Aurantimonadaceae</taxon>
        <taxon>Martelella</taxon>
    </lineage>
</organism>
<sequence>MSRYDAIEDPLCFPGTQVLRNKADLRDQDELDEFEQLMFHSRAEEDLPDGDLNFSHYCAVHRHFFQDVYSWAGQVRTIRTSKGGSMFCYPEHIETEATKLFSKLARKGCLAEVGDEDEFATEAAWFLSELNAIHPFREGNGRSQLVYLTMLARNAGYELHEDNLQPDAFLQAMIDSFNGTLDPLRTQIRSLLD</sequence>
<evidence type="ECO:0000259" key="8">
    <source>
        <dbReference type="PROSITE" id="PS51459"/>
    </source>
</evidence>
<dbReference type="RefSeq" id="WP_200337817.1">
    <property type="nucleotide sequence ID" value="NZ_CP066786.1"/>
</dbReference>
<accession>A0A7T7HNG6</accession>
<comment type="catalytic activity">
    <reaction evidence="7">
        <text>L-tyrosyl-[protein] + ATP = O-(5'-adenylyl)-L-tyrosyl-[protein] + diphosphate</text>
        <dbReference type="Rhea" id="RHEA:54288"/>
        <dbReference type="Rhea" id="RHEA-COMP:10136"/>
        <dbReference type="Rhea" id="RHEA-COMP:13846"/>
        <dbReference type="ChEBI" id="CHEBI:30616"/>
        <dbReference type="ChEBI" id="CHEBI:33019"/>
        <dbReference type="ChEBI" id="CHEBI:46858"/>
        <dbReference type="ChEBI" id="CHEBI:83624"/>
        <dbReference type="EC" id="2.7.7.108"/>
    </reaction>
</comment>
<gene>
    <name evidence="9" type="ORF">JET14_09640</name>
</gene>
<evidence type="ECO:0000313" key="9">
    <source>
        <dbReference type="EMBL" id="QQM32369.1"/>
    </source>
</evidence>
<protein>
    <recommendedName>
        <fullName evidence="5">protein adenylyltransferase</fullName>
        <ecNumber evidence="5">2.7.7.108</ecNumber>
    </recommendedName>
</protein>
<dbReference type="PANTHER" id="PTHR39560">
    <property type="entry name" value="PROTEIN ADENYLYLTRANSFERASE FIC-RELATED"/>
    <property type="match status" value="1"/>
</dbReference>
<evidence type="ECO:0000256" key="3">
    <source>
        <dbReference type="ARBA" id="ARBA00022741"/>
    </source>
</evidence>